<feature type="domain" description="PBP" evidence="2">
    <location>
        <begin position="14"/>
        <end position="295"/>
    </location>
</feature>
<dbReference type="RefSeq" id="WP_185275068.1">
    <property type="nucleotide sequence ID" value="NZ_CP043641.1"/>
</dbReference>
<evidence type="ECO:0000259" key="2">
    <source>
        <dbReference type="Pfam" id="PF12849"/>
    </source>
</evidence>
<dbReference type="EMBL" id="CP043641">
    <property type="protein sequence ID" value="QNE35598.1"/>
    <property type="molecule type" value="Genomic_DNA"/>
</dbReference>
<dbReference type="SUPFAM" id="SSF53850">
    <property type="entry name" value="Periplasmic binding protein-like II"/>
    <property type="match status" value="1"/>
</dbReference>
<dbReference type="Proteomes" id="UP000515511">
    <property type="component" value="Chromosome"/>
</dbReference>
<evidence type="ECO:0000256" key="1">
    <source>
        <dbReference type="ARBA" id="ARBA00022729"/>
    </source>
</evidence>
<organism evidence="3 4">
    <name type="scientific">Leifsonia shinshuensis</name>
    <dbReference type="NCBI Taxonomy" id="150026"/>
    <lineage>
        <taxon>Bacteria</taxon>
        <taxon>Bacillati</taxon>
        <taxon>Actinomycetota</taxon>
        <taxon>Actinomycetes</taxon>
        <taxon>Micrococcales</taxon>
        <taxon>Microbacteriaceae</taxon>
        <taxon>Leifsonia</taxon>
    </lineage>
</organism>
<proteinExistence type="predicted"/>
<dbReference type="AlphaFoldDB" id="A0A7G6YAT3"/>
<dbReference type="Pfam" id="PF12849">
    <property type="entry name" value="PBP_like_2"/>
    <property type="match status" value="1"/>
</dbReference>
<dbReference type="InterPro" id="IPR050811">
    <property type="entry name" value="Phosphate_ABC_transporter"/>
</dbReference>
<keyword evidence="1" id="KW-0732">Signal</keyword>
<dbReference type="KEGG" id="lse:F1C12_10980"/>
<dbReference type="Gene3D" id="3.40.190.10">
    <property type="entry name" value="Periplasmic binding protein-like II"/>
    <property type="match status" value="2"/>
</dbReference>
<dbReference type="PANTHER" id="PTHR30570">
    <property type="entry name" value="PERIPLASMIC PHOSPHATE BINDING COMPONENT OF PHOSPHATE ABC TRANSPORTER"/>
    <property type="match status" value="1"/>
</dbReference>
<dbReference type="InterPro" id="IPR024370">
    <property type="entry name" value="PBP_domain"/>
</dbReference>
<name>A0A7G6YAT3_9MICO</name>
<sequence length="331" mass="35465">MTLIEENETLPFDVLRVSGSPNMRELMDVWIPEFQRRQPDVHFALDLQGTSTAQFTLQADTADLALSARQSSTYEEYGIIRRSQFMSKEIPVAIGSHAAIGKSAALAVYVHEDNPIAGLSLPELDGIFGDQRSGGWGGRIAWVEGSARGPEGNIRRWGELGLTGAWADAAIVPYTPPALHPGGVSFFQRRVMGGADTVNPRTREYPDAGDLVSALADDRFGIGYASLGYARPGVRAVPLSDGGPFVPLTQQTVADLSYPLTRFGYIYVAPDTVVGDAAPMSGSLLAFMRFALSPEGQALIGSTDYHPLPPEVAAEQYGALTHPGELIGTES</sequence>
<evidence type="ECO:0000313" key="4">
    <source>
        <dbReference type="Proteomes" id="UP000515511"/>
    </source>
</evidence>
<gene>
    <name evidence="3" type="ORF">F1C12_10980</name>
</gene>
<accession>A0A7G6YAT3</accession>
<protein>
    <recommendedName>
        <fullName evidence="2">PBP domain-containing protein</fullName>
    </recommendedName>
</protein>
<reference evidence="4" key="1">
    <citation type="submission" date="2019-09" db="EMBL/GenBank/DDBJ databases">
        <title>Antimicrobial potential of Antarctic Bacteria.</title>
        <authorList>
            <person name="Benaud N."/>
            <person name="Edwards R.J."/>
            <person name="Ferrari B.C."/>
        </authorList>
    </citation>
    <scope>NUCLEOTIDE SEQUENCE [LARGE SCALE GENOMIC DNA]</scope>
    <source>
        <strain evidence="4">INR9</strain>
    </source>
</reference>
<evidence type="ECO:0000313" key="3">
    <source>
        <dbReference type="EMBL" id="QNE35598.1"/>
    </source>
</evidence>
<dbReference type="PANTHER" id="PTHR30570:SF6">
    <property type="entry name" value="PHOSPHATE-BINDING PROTEIN PSTS"/>
    <property type="match status" value="1"/>
</dbReference>